<dbReference type="AlphaFoldDB" id="G6ECL2"/>
<name>G6ECL2_9SPHN</name>
<dbReference type="PIRSF" id="PIRSF000429">
    <property type="entry name" value="Ac-CoA_Ac_transf"/>
    <property type="match status" value="1"/>
</dbReference>
<feature type="domain" description="Thiolase C-terminal" evidence="1">
    <location>
        <begin position="242"/>
        <end position="362"/>
    </location>
</feature>
<dbReference type="EMBL" id="AGFM01000029">
    <property type="protein sequence ID" value="EHJ60923.1"/>
    <property type="molecule type" value="Genomic_DNA"/>
</dbReference>
<protein>
    <recommendedName>
        <fullName evidence="1">Thiolase C-terminal domain-containing protein</fullName>
    </recommendedName>
</protein>
<dbReference type="STRING" id="1088721.JI59_09665"/>
<dbReference type="SUPFAM" id="SSF53901">
    <property type="entry name" value="Thiolase-like"/>
    <property type="match status" value="2"/>
</dbReference>
<organism evidence="2 3">
    <name type="scientific">Novosphingobium pentaromativorans US6-1</name>
    <dbReference type="NCBI Taxonomy" id="1088721"/>
    <lineage>
        <taxon>Bacteria</taxon>
        <taxon>Pseudomonadati</taxon>
        <taxon>Pseudomonadota</taxon>
        <taxon>Alphaproteobacteria</taxon>
        <taxon>Sphingomonadales</taxon>
        <taxon>Sphingomonadaceae</taxon>
        <taxon>Novosphingobium</taxon>
    </lineage>
</organism>
<gene>
    <name evidence="2" type="ORF">NSU_2083</name>
</gene>
<evidence type="ECO:0000313" key="2">
    <source>
        <dbReference type="EMBL" id="EHJ60923.1"/>
    </source>
</evidence>
<dbReference type="PANTHER" id="PTHR42870:SF1">
    <property type="entry name" value="NON-SPECIFIC LIPID-TRANSFER PROTEIN-LIKE 2"/>
    <property type="match status" value="1"/>
</dbReference>
<dbReference type="InterPro" id="IPR055140">
    <property type="entry name" value="Thiolase_C_2"/>
</dbReference>
<reference evidence="2 3" key="1">
    <citation type="journal article" date="2012" name="J. Bacteriol.">
        <title>Genome sequence of benzo(a)pyrene-degrading bacterium Novosphingobium pentaromativorans US6-1.</title>
        <authorList>
            <person name="Luo Y.R."/>
            <person name="Kang S.G."/>
            <person name="Kim S.J."/>
            <person name="Kim M.R."/>
            <person name="Li N."/>
            <person name="Lee J.H."/>
            <person name="Kwon K.K."/>
        </authorList>
    </citation>
    <scope>NUCLEOTIDE SEQUENCE [LARGE SCALE GENOMIC DNA]</scope>
    <source>
        <strain evidence="2 3">US6-1</strain>
    </source>
</reference>
<sequence length="375" mass="40894">MYTTEQARGLDRTMWSLELEAIKGALDDAGLSHTQVDGLIPMAYETPLNLHMAWAEQLGGRPITYMDVGNGSSAVAKATNAIAAGMANVVVIYFANANNPNGPRQLKMMDKAPRVEDWQFMVHGAYMSVWYAMWTRAYMHAYGTPQEVFAEYPVQMRANAILNPDSIMGPKGPITVEDVLNSRMIASPLHLMECPLDNDGGYAIVVASKEIARDCKKKPVWVLGGAEATYTDSYKTIPSPWDDPRGQAVRRCSDMAFDMAGVSRDEIDVAGLYDCFAVTVARDLEEMGFCQMGEGADYMKEGHLYRGGKMPANTDGGLMANSHNGNPSGMHTIEVTRQLRGECGARQLKDPRIGVTLAQGWSVHGLAGTLLLAAD</sequence>
<proteinExistence type="predicted"/>
<dbReference type="InterPro" id="IPR002155">
    <property type="entry name" value="Thiolase"/>
</dbReference>
<comment type="caution">
    <text evidence="2">The sequence shown here is derived from an EMBL/GenBank/DDBJ whole genome shotgun (WGS) entry which is preliminary data.</text>
</comment>
<dbReference type="Pfam" id="PF22691">
    <property type="entry name" value="Thiolase_C_1"/>
    <property type="match status" value="1"/>
</dbReference>
<keyword evidence="3" id="KW-1185">Reference proteome</keyword>
<dbReference type="Proteomes" id="UP000004030">
    <property type="component" value="Unassembled WGS sequence"/>
</dbReference>
<accession>G6ECL2</accession>
<evidence type="ECO:0000259" key="1">
    <source>
        <dbReference type="Pfam" id="PF22691"/>
    </source>
</evidence>
<dbReference type="Gene3D" id="3.40.47.10">
    <property type="match status" value="1"/>
</dbReference>
<dbReference type="PANTHER" id="PTHR42870">
    <property type="entry name" value="ACETYL-COA C-ACETYLTRANSFERASE"/>
    <property type="match status" value="1"/>
</dbReference>
<dbReference type="eggNOG" id="COG0183">
    <property type="taxonomic scope" value="Bacteria"/>
</dbReference>
<dbReference type="PATRIC" id="fig|1088721.3.peg.2062"/>
<dbReference type="GO" id="GO:0003988">
    <property type="term" value="F:acetyl-CoA C-acyltransferase activity"/>
    <property type="evidence" value="ECO:0007669"/>
    <property type="project" value="UniProtKB-ARBA"/>
</dbReference>
<dbReference type="InterPro" id="IPR016039">
    <property type="entry name" value="Thiolase-like"/>
</dbReference>
<evidence type="ECO:0000313" key="3">
    <source>
        <dbReference type="Proteomes" id="UP000004030"/>
    </source>
</evidence>
<dbReference type="CDD" id="cd00829">
    <property type="entry name" value="SCP-x_thiolase"/>
    <property type="match status" value="1"/>
</dbReference>